<proteinExistence type="predicted"/>
<organism evidence="2 3">
    <name type="scientific">Amborella trichopoda</name>
    <dbReference type="NCBI Taxonomy" id="13333"/>
    <lineage>
        <taxon>Eukaryota</taxon>
        <taxon>Viridiplantae</taxon>
        <taxon>Streptophyta</taxon>
        <taxon>Embryophyta</taxon>
        <taxon>Tracheophyta</taxon>
        <taxon>Spermatophyta</taxon>
        <taxon>Magnoliopsida</taxon>
        <taxon>Amborellales</taxon>
        <taxon>Amborellaceae</taxon>
        <taxon>Amborella</taxon>
    </lineage>
</organism>
<reference evidence="3" key="1">
    <citation type="journal article" date="2013" name="Science">
        <title>The Amborella genome and the evolution of flowering plants.</title>
        <authorList>
            <consortium name="Amborella Genome Project"/>
        </authorList>
    </citation>
    <scope>NUCLEOTIDE SEQUENCE [LARGE SCALE GENOMIC DNA]</scope>
</reference>
<dbReference type="HOGENOM" id="CLU_2253743_0_0_1"/>
<dbReference type="Gramene" id="ERN19964">
    <property type="protein sequence ID" value="ERN19964"/>
    <property type="gene ID" value="AMTR_s00071p00129590"/>
</dbReference>
<gene>
    <name evidence="2" type="ORF">AMTR_s00071p00129590</name>
</gene>
<dbReference type="EMBL" id="KI392062">
    <property type="protein sequence ID" value="ERN19964.1"/>
    <property type="molecule type" value="Genomic_DNA"/>
</dbReference>
<accession>U5DBR1</accession>
<evidence type="ECO:0000256" key="1">
    <source>
        <dbReference type="SAM" id="MobiDB-lite"/>
    </source>
</evidence>
<dbReference type="Proteomes" id="UP000017836">
    <property type="component" value="Unassembled WGS sequence"/>
</dbReference>
<feature type="region of interest" description="Disordered" evidence="1">
    <location>
        <begin position="1"/>
        <end position="46"/>
    </location>
</feature>
<dbReference type="STRING" id="13333.U5DBR1"/>
<dbReference type="AlphaFoldDB" id="U5DBR1"/>
<evidence type="ECO:0000313" key="3">
    <source>
        <dbReference type="Proteomes" id="UP000017836"/>
    </source>
</evidence>
<evidence type="ECO:0000313" key="2">
    <source>
        <dbReference type="EMBL" id="ERN19964.1"/>
    </source>
</evidence>
<name>U5DBR1_AMBTC</name>
<feature type="compositionally biased region" description="Low complexity" evidence="1">
    <location>
        <begin position="1"/>
        <end position="29"/>
    </location>
</feature>
<protein>
    <submittedName>
        <fullName evidence="2">Uncharacterized protein</fullName>
    </submittedName>
</protein>
<sequence length="104" mass="11143">MDTVSADSESSPSPSITPTPDNTHASASSEDSKAKENPSKLSTSAISSWARSLRITQPVLGDESQSSNSGKLTISRFTSCFGLRTSPKAFPADDLRELRQQLQQ</sequence>
<keyword evidence="3" id="KW-1185">Reference proteome</keyword>